<gene>
    <name evidence="1" type="ORF">MGYG_07244</name>
</gene>
<dbReference type="EMBL" id="DS989827">
    <property type="protein sequence ID" value="EFR04237.1"/>
    <property type="molecule type" value="Genomic_DNA"/>
</dbReference>
<dbReference type="GeneID" id="10026495"/>
<keyword evidence="2" id="KW-1185">Reference proteome</keyword>
<sequence length="165" mass="18010">MTLDNGVRVQRKGVYMLLRKTTTTAASIDTPYHWGVLIATSEKTGAFFHQKRNRDKWTLALEIENISTSLNLLCALKIGAVEDCSSSWMSAIEACMRQTEVRGYLTFRTWALAAAFELADGGFIGMLPSWDEIAKVDAEAKVLAGDACSDGNVKVGTSVAARLDN</sequence>
<dbReference type="AlphaFoldDB" id="E4V2H2"/>
<name>E4V2H2_ARTGP</name>
<organism evidence="2">
    <name type="scientific">Arthroderma gypseum (strain ATCC MYA-4604 / CBS 118893)</name>
    <name type="common">Microsporum gypseum</name>
    <dbReference type="NCBI Taxonomy" id="535722"/>
    <lineage>
        <taxon>Eukaryota</taxon>
        <taxon>Fungi</taxon>
        <taxon>Dikarya</taxon>
        <taxon>Ascomycota</taxon>
        <taxon>Pezizomycotina</taxon>
        <taxon>Eurotiomycetes</taxon>
        <taxon>Eurotiomycetidae</taxon>
        <taxon>Onygenales</taxon>
        <taxon>Arthrodermataceae</taxon>
        <taxon>Nannizzia</taxon>
    </lineage>
</organism>
<evidence type="ECO:0000313" key="2">
    <source>
        <dbReference type="Proteomes" id="UP000002669"/>
    </source>
</evidence>
<dbReference type="OMA" id="FRTWALA"/>
<proteinExistence type="predicted"/>
<dbReference type="OrthoDB" id="3016366at2759"/>
<dbReference type="RefSeq" id="XP_003171245.1">
    <property type="nucleotide sequence ID" value="XM_003171197.1"/>
</dbReference>
<dbReference type="VEuPathDB" id="FungiDB:MGYG_07244"/>
<protein>
    <submittedName>
        <fullName evidence="1">Uncharacterized protein</fullName>
    </submittedName>
</protein>
<dbReference type="HOGENOM" id="CLU_095741_3_0_1"/>
<accession>E4V2H2</accession>
<dbReference type="Proteomes" id="UP000002669">
    <property type="component" value="Unassembled WGS sequence"/>
</dbReference>
<dbReference type="eggNOG" id="ENOG502RABW">
    <property type="taxonomic scope" value="Eukaryota"/>
</dbReference>
<dbReference type="InParanoid" id="E4V2H2"/>
<evidence type="ECO:0000313" key="1">
    <source>
        <dbReference type="EMBL" id="EFR04237.1"/>
    </source>
</evidence>
<reference evidence="2" key="1">
    <citation type="journal article" date="2012" name="MBio">
        <title>Comparative genome analysis of Trichophyton rubrum and related dermatophytes reveals candidate genes involved in infection.</title>
        <authorList>
            <person name="Martinez D.A."/>
            <person name="Oliver B.G."/>
            <person name="Graeser Y."/>
            <person name="Goldberg J.M."/>
            <person name="Li W."/>
            <person name="Martinez-Rossi N.M."/>
            <person name="Monod M."/>
            <person name="Shelest E."/>
            <person name="Barton R.C."/>
            <person name="Birch E."/>
            <person name="Brakhage A.A."/>
            <person name="Chen Z."/>
            <person name="Gurr S.J."/>
            <person name="Heiman D."/>
            <person name="Heitman J."/>
            <person name="Kosti I."/>
            <person name="Rossi A."/>
            <person name="Saif S."/>
            <person name="Samalova M."/>
            <person name="Saunders C.W."/>
            <person name="Shea T."/>
            <person name="Summerbell R.C."/>
            <person name="Xu J."/>
            <person name="Young S."/>
            <person name="Zeng Q."/>
            <person name="Birren B.W."/>
            <person name="Cuomo C.A."/>
            <person name="White T.C."/>
        </authorList>
    </citation>
    <scope>NUCLEOTIDE SEQUENCE [LARGE SCALE GENOMIC DNA]</scope>
    <source>
        <strain evidence="2">ATCC MYA-4604 / CBS 118893</strain>
    </source>
</reference>